<protein>
    <recommendedName>
        <fullName evidence="9">Endoribonuclease YbeY</fullName>
        <ecNumber evidence="9">3.1.-.-</ecNumber>
    </recommendedName>
</protein>
<comment type="cofactor">
    <cofactor evidence="9">
        <name>Zn(2+)</name>
        <dbReference type="ChEBI" id="CHEBI:29105"/>
    </cofactor>
    <text evidence="9">Binds 1 zinc ion.</text>
</comment>
<dbReference type="Gene3D" id="3.40.390.30">
    <property type="entry name" value="Metalloproteases ('zincins'), catalytic domain"/>
    <property type="match status" value="1"/>
</dbReference>
<keyword evidence="2 9" id="KW-0690">Ribosome biogenesis</keyword>
<dbReference type="GO" id="GO:0008270">
    <property type="term" value="F:zinc ion binding"/>
    <property type="evidence" value="ECO:0007669"/>
    <property type="project" value="UniProtKB-UniRule"/>
</dbReference>
<sequence length="154" mass="17219">MVQEERQIPAPTGMNWENWFAQWLEMLAAELPIASGYELSLRLSDDVEIQELNRDYRHQDKPTDVLAFAALEAELPNLVTSAPDIPLYLGDIIISVETASKQAVEQGHALATELAWLAAHGLLHLLGWDHPDEASLQRMLEKQETLLQAIGLVV</sequence>
<keyword evidence="3 9" id="KW-0698">rRNA processing</keyword>
<dbReference type="PANTHER" id="PTHR46986:SF1">
    <property type="entry name" value="ENDORIBONUCLEASE YBEY, CHLOROPLASTIC"/>
    <property type="match status" value="1"/>
</dbReference>
<dbReference type="GO" id="GO:0006364">
    <property type="term" value="P:rRNA processing"/>
    <property type="evidence" value="ECO:0007669"/>
    <property type="project" value="UniProtKB-UniRule"/>
</dbReference>
<organism evidence="10">
    <name type="scientific">Planktothricoides sp. SpSt-374</name>
    <dbReference type="NCBI Taxonomy" id="2282167"/>
    <lineage>
        <taxon>Bacteria</taxon>
        <taxon>Bacillati</taxon>
        <taxon>Cyanobacteriota</taxon>
        <taxon>Cyanophyceae</taxon>
        <taxon>Oscillatoriophycideae</taxon>
        <taxon>Oscillatoriales</taxon>
        <taxon>Oscillatoriaceae</taxon>
        <taxon>Planktothricoides</taxon>
    </lineage>
</organism>
<dbReference type="SUPFAM" id="SSF55486">
    <property type="entry name" value="Metalloproteases ('zincins'), catalytic domain"/>
    <property type="match status" value="1"/>
</dbReference>
<dbReference type="GO" id="GO:0005737">
    <property type="term" value="C:cytoplasm"/>
    <property type="evidence" value="ECO:0007669"/>
    <property type="project" value="UniProtKB-SubCell"/>
</dbReference>
<keyword evidence="4 9" id="KW-0540">Nuclease</keyword>
<comment type="function">
    <text evidence="9">Single strand-specific metallo-endoribonuclease involved in late-stage 70S ribosome quality control and in maturation of the 3' terminus of the 16S rRNA.</text>
</comment>
<dbReference type="EMBL" id="DSPX01000176">
    <property type="protein sequence ID" value="HGG02320.1"/>
    <property type="molecule type" value="Genomic_DNA"/>
</dbReference>
<evidence type="ECO:0000256" key="5">
    <source>
        <dbReference type="ARBA" id="ARBA00022723"/>
    </source>
</evidence>
<dbReference type="NCBIfam" id="TIGR00043">
    <property type="entry name" value="rRNA maturation RNase YbeY"/>
    <property type="match status" value="1"/>
</dbReference>
<evidence type="ECO:0000256" key="4">
    <source>
        <dbReference type="ARBA" id="ARBA00022722"/>
    </source>
</evidence>
<evidence type="ECO:0000313" key="10">
    <source>
        <dbReference type="EMBL" id="HGG02320.1"/>
    </source>
</evidence>
<dbReference type="AlphaFoldDB" id="A0A7C3ZIW5"/>
<keyword evidence="6 9" id="KW-0255">Endonuclease</keyword>
<comment type="caution">
    <text evidence="10">The sequence shown here is derived from an EMBL/GenBank/DDBJ whole genome shotgun (WGS) entry which is preliminary data.</text>
</comment>
<dbReference type="EC" id="3.1.-.-" evidence="9"/>
<keyword evidence="8 9" id="KW-0862">Zinc</keyword>
<evidence type="ECO:0000256" key="9">
    <source>
        <dbReference type="HAMAP-Rule" id="MF_00009"/>
    </source>
</evidence>
<dbReference type="GO" id="GO:0004222">
    <property type="term" value="F:metalloendopeptidase activity"/>
    <property type="evidence" value="ECO:0007669"/>
    <property type="project" value="InterPro"/>
</dbReference>
<comment type="subcellular location">
    <subcellularLocation>
        <location evidence="9">Cytoplasm</location>
    </subcellularLocation>
</comment>
<keyword evidence="9" id="KW-0963">Cytoplasm</keyword>
<feature type="binding site" evidence="9">
    <location>
        <position position="120"/>
    </location>
    <ligand>
        <name>Zn(2+)</name>
        <dbReference type="ChEBI" id="CHEBI:29105"/>
        <note>catalytic</note>
    </ligand>
</feature>
<evidence type="ECO:0000256" key="7">
    <source>
        <dbReference type="ARBA" id="ARBA00022801"/>
    </source>
</evidence>
<dbReference type="HAMAP" id="MF_00009">
    <property type="entry name" value="Endoribonucl_YbeY"/>
    <property type="match status" value="1"/>
</dbReference>
<dbReference type="PROSITE" id="PS01306">
    <property type="entry name" value="UPF0054"/>
    <property type="match status" value="1"/>
</dbReference>
<keyword evidence="7 9" id="KW-0378">Hydrolase</keyword>
<evidence type="ECO:0000256" key="1">
    <source>
        <dbReference type="ARBA" id="ARBA00010875"/>
    </source>
</evidence>
<reference evidence="10" key="1">
    <citation type="journal article" date="2020" name="mSystems">
        <title>Genome- and Community-Level Interaction Insights into Carbon Utilization and Element Cycling Functions of Hydrothermarchaeota in Hydrothermal Sediment.</title>
        <authorList>
            <person name="Zhou Z."/>
            <person name="Liu Y."/>
            <person name="Xu W."/>
            <person name="Pan J."/>
            <person name="Luo Z.H."/>
            <person name="Li M."/>
        </authorList>
    </citation>
    <scope>NUCLEOTIDE SEQUENCE [LARGE SCALE GENOMIC DNA]</scope>
    <source>
        <strain evidence="10">SpSt-374</strain>
    </source>
</reference>
<name>A0A7C3ZIW5_9CYAN</name>
<dbReference type="Pfam" id="PF02130">
    <property type="entry name" value="YbeY"/>
    <property type="match status" value="1"/>
</dbReference>
<evidence type="ECO:0000256" key="3">
    <source>
        <dbReference type="ARBA" id="ARBA00022552"/>
    </source>
</evidence>
<keyword evidence="5 9" id="KW-0479">Metal-binding</keyword>
<evidence type="ECO:0000256" key="6">
    <source>
        <dbReference type="ARBA" id="ARBA00022759"/>
    </source>
</evidence>
<proteinExistence type="inferred from homology"/>
<feature type="binding site" evidence="9">
    <location>
        <position position="124"/>
    </location>
    <ligand>
        <name>Zn(2+)</name>
        <dbReference type="ChEBI" id="CHEBI:29105"/>
        <note>catalytic</note>
    </ligand>
</feature>
<gene>
    <name evidence="9 10" type="primary">ybeY</name>
    <name evidence="10" type="ORF">ENR15_17180</name>
</gene>
<feature type="binding site" evidence="9">
    <location>
        <position position="130"/>
    </location>
    <ligand>
        <name>Zn(2+)</name>
        <dbReference type="ChEBI" id="CHEBI:29105"/>
        <note>catalytic</note>
    </ligand>
</feature>
<dbReference type="PANTHER" id="PTHR46986">
    <property type="entry name" value="ENDORIBONUCLEASE YBEY, CHLOROPLASTIC"/>
    <property type="match status" value="1"/>
</dbReference>
<evidence type="ECO:0000256" key="2">
    <source>
        <dbReference type="ARBA" id="ARBA00022517"/>
    </source>
</evidence>
<dbReference type="InterPro" id="IPR002036">
    <property type="entry name" value="YbeY"/>
</dbReference>
<comment type="similarity">
    <text evidence="1 9">Belongs to the endoribonuclease YbeY family.</text>
</comment>
<dbReference type="GO" id="GO:0004521">
    <property type="term" value="F:RNA endonuclease activity"/>
    <property type="evidence" value="ECO:0007669"/>
    <property type="project" value="UniProtKB-UniRule"/>
</dbReference>
<accession>A0A7C3ZIW5</accession>
<dbReference type="InterPro" id="IPR020549">
    <property type="entry name" value="YbeY_CS"/>
</dbReference>
<evidence type="ECO:0000256" key="8">
    <source>
        <dbReference type="ARBA" id="ARBA00022833"/>
    </source>
</evidence>
<dbReference type="InterPro" id="IPR023091">
    <property type="entry name" value="MetalPrtase_cat_dom_sf_prd"/>
</dbReference>